<organism evidence="7 8">
    <name type="scientific">Saponaria officinalis</name>
    <name type="common">Common soapwort</name>
    <name type="synonym">Lychnis saponaria</name>
    <dbReference type="NCBI Taxonomy" id="3572"/>
    <lineage>
        <taxon>Eukaryota</taxon>
        <taxon>Viridiplantae</taxon>
        <taxon>Streptophyta</taxon>
        <taxon>Embryophyta</taxon>
        <taxon>Tracheophyta</taxon>
        <taxon>Spermatophyta</taxon>
        <taxon>Magnoliopsida</taxon>
        <taxon>eudicotyledons</taxon>
        <taxon>Gunneridae</taxon>
        <taxon>Pentapetalae</taxon>
        <taxon>Caryophyllales</taxon>
        <taxon>Caryophyllaceae</taxon>
        <taxon>Caryophylleae</taxon>
        <taxon>Saponaria</taxon>
    </lineage>
</organism>
<evidence type="ECO:0000313" key="7">
    <source>
        <dbReference type="EMBL" id="KAK9707201.1"/>
    </source>
</evidence>
<keyword evidence="2" id="KW-0328">Glycosyltransferase</keyword>
<dbReference type="AlphaFoldDB" id="A0AAW1JV00"/>
<comment type="subcellular location">
    <subcellularLocation>
        <location evidence="1">Golgi apparatus membrane</location>
        <topology evidence="1">Single-pass type II membrane protein</topology>
    </subcellularLocation>
</comment>
<dbReference type="PANTHER" id="PTHR20961:SF98">
    <property type="entry name" value="GLYCOSYLTRANSFERASE"/>
    <property type="match status" value="1"/>
</dbReference>
<dbReference type="InterPro" id="IPR049625">
    <property type="entry name" value="Glyco_transf_61_cat"/>
</dbReference>
<evidence type="ECO:0000256" key="4">
    <source>
        <dbReference type="ARBA" id="ARBA00023180"/>
    </source>
</evidence>
<reference evidence="7" key="1">
    <citation type="submission" date="2024-03" db="EMBL/GenBank/DDBJ databases">
        <title>WGS assembly of Saponaria officinalis var. Norfolk2.</title>
        <authorList>
            <person name="Jenkins J."/>
            <person name="Shu S."/>
            <person name="Grimwood J."/>
            <person name="Barry K."/>
            <person name="Goodstein D."/>
            <person name="Schmutz J."/>
            <person name="Leebens-Mack J."/>
            <person name="Osbourn A."/>
        </authorList>
    </citation>
    <scope>NUCLEOTIDE SEQUENCE [LARGE SCALE GENOMIC DNA]</scope>
    <source>
        <strain evidence="7">JIC</strain>
    </source>
</reference>
<dbReference type="Pfam" id="PF04577">
    <property type="entry name" value="Glyco_transf_61"/>
    <property type="match status" value="1"/>
</dbReference>
<dbReference type="Proteomes" id="UP001443914">
    <property type="component" value="Unassembled WGS sequence"/>
</dbReference>
<evidence type="ECO:0000256" key="5">
    <source>
        <dbReference type="SAM" id="Phobius"/>
    </source>
</evidence>
<evidence type="ECO:0000256" key="3">
    <source>
        <dbReference type="ARBA" id="ARBA00022679"/>
    </source>
</evidence>
<comment type="caution">
    <text evidence="7">The sequence shown here is derived from an EMBL/GenBank/DDBJ whole genome shotgun (WGS) entry which is preliminary data.</text>
</comment>
<dbReference type="GO" id="GO:0000139">
    <property type="term" value="C:Golgi membrane"/>
    <property type="evidence" value="ECO:0007669"/>
    <property type="project" value="UniProtKB-SubCell"/>
</dbReference>
<evidence type="ECO:0000256" key="2">
    <source>
        <dbReference type="ARBA" id="ARBA00022676"/>
    </source>
</evidence>
<protein>
    <recommendedName>
        <fullName evidence="6">Glycosyltransferase 61 catalytic domain-containing protein</fullName>
    </recommendedName>
</protein>
<proteinExistence type="predicted"/>
<evidence type="ECO:0000256" key="1">
    <source>
        <dbReference type="ARBA" id="ARBA00004323"/>
    </source>
</evidence>
<sequence length="453" mass="51261">MKQKQRIENTCLVFILLIIAVQISLMLIIRLTSPTNQGHEYMTSLECNGSQSTSWALLRSIKGGPIICDKTHDNYDWCVLNHPTILDPNISTFFTIGSRSNNPSQKPLIEKVKPYPRKWEPLTMSLISEVTLTTSSLNKPCDIHHESPALVFSVSGYTGNLFHDFNDGIIPLYVTINTLFPNQHVTLLVANYTNWWHSKYEVLLRAMTKYRVINYDNQTALNCFPSVAVGLISHGSMTIDPSLTPNKRSYLDFRSLLEAAYRDCHGKTPPSLQPGKPRLVFATRIGNVGRVILNQNDIIEVAEKVGFEVVLFQPTKYTYLCDAYNLINSSHGMIGVHGAALTHTLFLRPGSVMFQIVPIGNEWLANSYFKSVAKGLNLQYVEYMIKGNESSLAQKYGLNHLILRNPKAFVNGNWSQIDNVYLKGQNVRLDLNRFKNYLEIAYSKAMRFMDNNG</sequence>
<feature type="domain" description="Glycosyltransferase 61 catalytic" evidence="6">
    <location>
        <begin position="254"/>
        <end position="353"/>
    </location>
</feature>
<keyword evidence="5" id="KW-0472">Membrane</keyword>
<feature type="transmembrane region" description="Helical" evidence="5">
    <location>
        <begin position="12"/>
        <end position="32"/>
    </location>
</feature>
<keyword evidence="8" id="KW-1185">Reference proteome</keyword>
<gene>
    <name evidence="7" type="ORF">RND81_07G179300</name>
</gene>
<dbReference type="InterPro" id="IPR007657">
    <property type="entry name" value="Glycosyltransferase_61"/>
</dbReference>
<accession>A0AAW1JV00</accession>
<keyword evidence="4" id="KW-0325">Glycoprotein</keyword>
<dbReference type="GO" id="GO:0016763">
    <property type="term" value="F:pentosyltransferase activity"/>
    <property type="evidence" value="ECO:0007669"/>
    <property type="project" value="UniProtKB-ARBA"/>
</dbReference>
<keyword evidence="5" id="KW-1133">Transmembrane helix</keyword>
<name>A0AAW1JV00_SAPOF</name>
<keyword evidence="3" id="KW-0808">Transferase</keyword>
<dbReference type="PANTHER" id="PTHR20961">
    <property type="entry name" value="GLYCOSYLTRANSFERASE"/>
    <property type="match status" value="1"/>
</dbReference>
<evidence type="ECO:0000259" key="6">
    <source>
        <dbReference type="Pfam" id="PF04577"/>
    </source>
</evidence>
<keyword evidence="5" id="KW-0812">Transmembrane</keyword>
<evidence type="ECO:0000313" key="8">
    <source>
        <dbReference type="Proteomes" id="UP001443914"/>
    </source>
</evidence>
<dbReference type="EMBL" id="JBDFQZ010000007">
    <property type="protein sequence ID" value="KAK9707201.1"/>
    <property type="molecule type" value="Genomic_DNA"/>
</dbReference>